<proteinExistence type="inferred from homology"/>
<evidence type="ECO:0000313" key="8">
    <source>
        <dbReference type="Proteomes" id="UP001598138"/>
    </source>
</evidence>
<evidence type="ECO:0000313" key="7">
    <source>
        <dbReference type="EMBL" id="MFD3394419.1"/>
    </source>
</evidence>
<evidence type="ECO:0000256" key="4">
    <source>
        <dbReference type="ARBA" id="ARBA00022759"/>
    </source>
</evidence>
<comment type="caution">
    <text evidence="7">The sequence shown here is derived from an EMBL/GenBank/DDBJ whole genome shotgun (WGS) entry which is preliminary data.</text>
</comment>
<sequence length="87" mass="10201">MEIKLSAQALTDLAHWKSTNQKSILKRIELLIDSIEKNPYEGIGKPEKLKHVLTGFWSRRITDKHRLIYSVHPDQILILNLRGHYKN</sequence>
<protein>
    <recommendedName>
        <fullName evidence="6">Putative mRNA interferase YoeB</fullName>
    </recommendedName>
</protein>
<dbReference type="NCBIfam" id="TIGR02116">
    <property type="entry name" value="toxin_Txe_YoeB"/>
    <property type="match status" value="1"/>
</dbReference>
<evidence type="ECO:0000256" key="5">
    <source>
        <dbReference type="ARBA" id="ARBA00022801"/>
    </source>
</evidence>
<keyword evidence="5" id="KW-0378">Hydrolase</keyword>
<dbReference type="InterPro" id="IPR035093">
    <property type="entry name" value="RelE/ParE_toxin_dom_sf"/>
</dbReference>
<dbReference type="RefSeq" id="WP_377983301.1">
    <property type="nucleotide sequence ID" value="NZ_JBBKXZ010000002.1"/>
</dbReference>
<dbReference type="EMBL" id="JBBKXZ010000002">
    <property type="protein sequence ID" value="MFD3394419.1"/>
    <property type="molecule type" value="Genomic_DNA"/>
</dbReference>
<keyword evidence="2" id="KW-1277">Toxin-antitoxin system</keyword>
<dbReference type="Proteomes" id="UP001598138">
    <property type="component" value="Unassembled WGS sequence"/>
</dbReference>
<accession>A0ABW6DKC2</accession>
<keyword evidence="8" id="KW-1185">Reference proteome</keyword>
<dbReference type="Pfam" id="PF06769">
    <property type="entry name" value="YoeB_toxin"/>
    <property type="match status" value="1"/>
</dbReference>
<keyword evidence="4" id="KW-0255">Endonuclease</keyword>
<organism evidence="7 8">
    <name type="scientific">Aquirufa avitistagni</name>
    <dbReference type="NCBI Taxonomy" id="3104728"/>
    <lineage>
        <taxon>Bacteria</taxon>
        <taxon>Pseudomonadati</taxon>
        <taxon>Bacteroidota</taxon>
        <taxon>Cytophagia</taxon>
        <taxon>Cytophagales</taxon>
        <taxon>Flectobacillaceae</taxon>
        <taxon>Aquirufa</taxon>
    </lineage>
</organism>
<dbReference type="InterPro" id="IPR009614">
    <property type="entry name" value="YoeB_toxin"/>
</dbReference>
<dbReference type="SUPFAM" id="SSF143011">
    <property type="entry name" value="RelE-like"/>
    <property type="match status" value="1"/>
</dbReference>
<dbReference type="Gene3D" id="3.30.2310.20">
    <property type="entry name" value="RelE-like"/>
    <property type="match status" value="1"/>
</dbReference>
<comment type="similarity">
    <text evidence="1">Belongs to the YoeB family.</text>
</comment>
<reference evidence="7 8" key="1">
    <citation type="submission" date="2024-03" db="EMBL/GenBank/DDBJ databases">
        <title>Aquirufa genome sequencing.</title>
        <authorList>
            <person name="Pitt A."/>
            <person name="Hahn M.W."/>
        </authorList>
    </citation>
    <scope>NUCLEOTIDE SEQUENCE [LARGE SCALE GENOMIC DNA]</scope>
    <source>
        <strain evidence="7 8">OSTEICH-129V</strain>
    </source>
</reference>
<dbReference type="PANTHER" id="PTHR38039:SF1">
    <property type="entry name" value="TOXIN YOEB"/>
    <property type="match status" value="1"/>
</dbReference>
<name>A0ABW6DKC2_9BACT</name>
<keyword evidence="3" id="KW-0540">Nuclease</keyword>
<evidence type="ECO:0000256" key="1">
    <source>
        <dbReference type="ARBA" id="ARBA00008172"/>
    </source>
</evidence>
<dbReference type="PANTHER" id="PTHR38039">
    <property type="entry name" value="TOXIN YOEB"/>
    <property type="match status" value="1"/>
</dbReference>
<gene>
    <name evidence="7" type="ORF">U0R10_07295</name>
</gene>
<evidence type="ECO:0000256" key="2">
    <source>
        <dbReference type="ARBA" id="ARBA00022649"/>
    </source>
</evidence>
<evidence type="ECO:0000256" key="6">
    <source>
        <dbReference type="ARBA" id="ARBA00030388"/>
    </source>
</evidence>
<evidence type="ECO:0000256" key="3">
    <source>
        <dbReference type="ARBA" id="ARBA00022722"/>
    </source>
</evidence>